<reference evidence="2 3" key="1">
    <citation type="journal article" date="2019" name="Appl. Microbiol. Biotechnol.">
        <title>Genome sequence of Isaria javanica and comparative genome analysis insights into family S53 peptidase evolution in fungal entomopathogens.</title>
        <authorList>
            <person name="Lin R."/>
            <person name="Zhang X."/>
            <person name="Xin B."/>
            <person name="Zou M."/>
            <person name="Gao Y."/>
            <person name="Qin F."/>
            <person name="Hu Q."/>
            <person name="Xie B."/>
            <person name="Cheng X."/>
        </authorList>
    </citation>
    <scope>NUCLEOTIDE SEQUENCE [LARGE SCALE GENOMIC DNA]</scope>
    <source>
        <strain evidence="2 3">IJ1G</strain>
    </source>
</reference>
<protein>
    <submittedName>
        <fullName evidence="2">Uncharacterized protein</fullName>
    </submittedName>
</protein>
<proteinExistence type="predicted"/>
<feature type="region of interest" description="Disordered" evidence="1">
    <location>
        <begin position="1"/>
        <end position="22"/>
    </location>
</feature>
<comment type="caution">
    <text evidence="2">The sequence shown here is derived from an EMBL/GenBank/DDBJ whole genome shotgun (WGS) entry which is preliminary data.</text>
</comment>
<name>A0A545URQ4_9HYPO</name>
<sequence length="156" mass="17696">MPQSLKDGSPRAAAPHTGYPADLRRVQAGPRADGRRACNMAHYTGSQEIIRTKSGRRGYDSAIHSHTDLSPSICRSPATVSHSQEHDSRSMTWQHTRATASWSLPPICQSMPRRRWLGEMTSYPAIQPANVIVRFDARYKRNKRNKRNDKIYLLAR</sequence>
<feature type="compositionally biased region" description="Basic and acidic residues" evidence="1">
    <location>
        <begin position="57"/>
        <end position="67"/>
    </location>
</feature>
<feature type="region of interest" description="Disordered" evidence="1">
    <location>
        <begin position="54"/>
        <end position="90"/>
    </location>
</feature>
<dbReference type="Proteomes" id="UP000315783">
    <property type="component" value="Unassembled WGS sequence"/>
</dbReference>
<evidence type="ECO:0000313" key="2">
    <source>
        <dbReference type="EMBL" id="TQV92154.1"/>
    </source>
</evidence>
<gene>
    <name evidence="2" type="ORF">IF1G_09226</name>
</gene>
<dbReference type="AlphaFoldDB" id="A0A545URQ4"/>
<organism evidence="2 3">
    <name type="scientific">Cordyceps javanica</name>
    <dbReference type="NCBI Taxonomy" id="43265"/>
    <lineage>
        <taxon>Eukaryota</taxon>
        <taxon>Fungi</taxon>
        <taxon>Dikarya</taxon>
        <taxon>Ascomycota</taxon>
        <taxon>Pezizomycotina</taxon>
        <taxon>Sordariomycetes</taxon>
        <taxon>Hypocreomycetidae</taxon>
        <taxon>Hypocreales</taxon>
        <taxon>Cordycipitaceae</taxon>
        <taxon>Cordyceps</taxon>
    </lineage>
</organism>
<dbReference type="EMBL" id="SPUK01000016">
    <property type="protein sequence ID" value="TQV92154.1"/>
    <property type="molecule type" value="Genomic_DNA"/>
</dbReference>
<evidence type="ECO:0000313" key="3">
    <source>
        <dbReference type="Proteomes" id="UP000315783"/>
    </source>
</evidence>
<accession>A0A545URQ4</accession>
<keyword evidence="3" id="KW-1185">Reference proteome</keyword>
<evidence type="ECO:0000256" key="1">
    <source>
        <dbReference type="SAM" id="MobiDB-lite"/>
    </source>
</evidence>